<dbReference type="Gramene" id="Manes.14G042300.1.v8.1">
    <property type="protein sequence ID" value="Manes.14G042300.1.v8.1.CDS"/>
    <property type="gene ID" value="Manes.14G042300.v8.1"/>
</dbReference>
<dbReference type="AlphaFoldDB" id="A0A2C9UIP7"/>
<feature type="compositionally biased region" description="Low complexity" evidence="7">
    <location>
        <begin position="128"/>
        <end position="158"/>
    </location>
</feature>
<evidence type="ECO:0000256" key="4">
    <source>
        <dbReference type="ARBA" id="ARBA00023089"/>
    </source>
</evidence>
<dbReference type="STRING" id="3983.A0A2C9UIP7"/>
<keyword evidence="2 5" id="KW-0217">Developmental protein</keyword>
<feature type="region of interest" description="Disordered" evidence="7">
    <location>
        <begin position="123"/>
        <end position="158"/>
    </location>
</feature>
<dbReference type="Pfam" id="PF07899">
    <property type="entry name" value="Frigida"/>
    <property type="match status" value="1"/>
</dbReference>
<evidence type="ECO:0000313" key="8">
    <source>
        <dbReference type="EMBL" id="OAY30580.1"/>
    </source>
</evidence>
<evidence type="ECO:0000256" key="6">
    <source>
        <dbReference type="SAM" id="Coils"/>
    </source>
</evidence>
<keyword evidence="3 5" id="KW-0221">Differentiation</keyword>
<accession>A0A2C9UIP7</accession>
<keyword evidence="9" id="KW-1185">Reference proteome</keyword>
<gene>
    <name evidence="8" type="ORF">MANES_14G042300v8</name>
</gene>
<dbReference type="PANTHER" id="PTHR31791:SF49">
    <property type="entry name" value="INACTIVE PROTEIN FRIGIDA"/>
    <property type="match status" value="1"/>
</dbReference>
<protein>
    <recommendedName>
        <fullName evidence="5">FRIGIDA-like protein</fullName>
    </recommendedName>
</protein>
<evidence type="ECO:0000256" key="1">
    <source>
        <dbReference type="ARBA" id="ARBA00008956"/>
    </source>
</evidence>
<dbReference type="Proteomes" id="UP000091857">
    <property type="component" value="Chromosome 14"/>
</dbReference>
<evidence type="ECO:0000256" key="2">
    <source>
        <dbReference type="ARBA" id="ARBA00022473"/>
    </source>
</evidence>
<dbReference type="PANTHER" id="PTHR31791">
    <property type="entry name" value="FRIGIDA-LIKE PROTEIN 3-RELATED"/>
    <property type="match status" value="1"/>
</dbReference>
<keyword evidence="4 5" id="KW-0287">Flowering</keyword>
<feature type="region of interest" description="Disordered" evidence="7">
    <location>
        <begin position="1"/>
        <end position="76"/>
    </location>
</feature>
<dbReference type="GO" id="GO:0009908">
    <property type="term" value="P:flower development"/>
    <property type="evidence" value="ECO:0007669"/>
    <property type="project" value="UniProtKB-KW"/>
</dbReference>
<evidence type="ECO:0000256" key="5">
    <source>
        <dbReference type="RuleBase" id="RU364012"/>
    </source>
</evidence>
<dbReference type="OMA" id="CESMWSK"/>
<feature type="coiled-coil region" evidence="6">
    <location>
        <begin position="394"/>
        <end position="451"/>
    </location>
</feature>
<comment type="caution">
    <text evidence="8">The sequence shown here is derived from an EMBL/GenBank/DDBJ whole genome shotgun (WGS) entry which is preliminary data.</text>
</comment>
<evidence type="ECO:0000313" key="9">
    <source>
        <dbReference type="Proteomes" id="UP000091857"/>
    </source>
</evidence>
<reference evidence="9" key="1">
    <citation type="journal article" date="2016" name="Nat. Biotechnol.">
        <title>Sequencing wild and cultivated cassava and related species reveals extensive interspecific hybridization and genetic diversity.</title>
        <authorList>
            <person name="Bredeson J.V."/>
            <person name="Lyons J.B."/>
            <person name="Prochnik S.E."/>
            <person name="Wu G.A."/>
            <person name="Ha C.M."/>
            <person name="Edsinger-Gonzales E."/>
            <person name="Grimwood J."/>
            <person name="Schmutz J."/>
            <person name="Rabbi I.Y."/>
            <person name="Egesi C."/>
            <person name="Nauluvula P."/>
            <person name="Lebot V."/>
            <person name="Ndunguru J."/>
            <person name="Mkamilo G."/>
            <person name="Bart R.S."/>
            <person name="Setter T.L."/>
            <person name="Gleadow R.M."/>
            <person name="Kulakow P."/>
            <person name="Ferguson M.E."/>
            <person name="Rounsley S."/>
            <person name="Rokhsar D.S."/>
        </authorList>
    </citation>
    <scope>NUCLEOTIDE SEQUENCE [LARGE SCALE GENOMIC DNA]</scope>
    <source>
        <strain evidence="9">cv. AM560-2</strain>
    </source>
</reference>
<organism evidence="8 9">
    <name type="scientific">Manihot esculenta</name>
    <name type="common">Cassava</name>
    <name type="synonym">Jatropha manihot</name>
    <dbReference type="NCBI Taxonomy" id="3983"/>
    <lineage>
        <taxon>Eukaryota</taxon>
        <taxon>Viridiplantae</taxon>
        <taxon>Streptophyta</taxon>
        <taxon>Embryophyta</taxon>
        <taxon>Tracheophyta</taxon>
        <taxon>Spermatophyta</taxon>
        <taxon>Magnoliopsida</taxon>
        <taxon>eudicotyledons</taxon>
        <taxon>Gunneridae</taxon>
        <taxon>Pentapetalae</taxon>
        <taxon>rosids</taxon>
        <taxon>fabids</taxon>
        <taxon>Malpighiales</taxon>
        <taxon>Euphorbiaceae</taxon>
        <taxon>Crotonoideae</taxon>
        <taxon>Manihoteae</taxon>
        <taxon>Manihot</taxon>
    </lineage>
</organism>
<dbReference type="EMBL" id="CM004400">
    <property type="protein sequence ID" value="OAY30580.1"/>
    <property type="molecule type" value="Genomic_DNA"/>
</dbReference>
<evidence type="ECO:0000256" key="7">
    <source>
        <dbReference type="SAM" id="MobiDB-lite"/>
    </source>
</evidence>
<comment type="similarity">
    <text evidence="1 5">Belongs to the Frigida family.</text>
</comment>
<keyword evidence="6" id="KW-0175">Coiled coil</keyword>
<dbReference type="OrthoDB" id="776053at2759"/>
<proteinExistence type="inferred from homology"/>
<evidence type="ECO:0000256" key="3">
    <source>
        <dbReference type="ARBA" id="ARBA00022782"/>
    </source>
</evidence>
<dbReference type="InterPro" id="IPR012474">
    <property type="entry name" value="Frigida"/>
</dbReference>
<dbReference type="GO" id="GO:0030154">
    <property type="term" value="P:cell differentiation"/>
    <property type="evidence" value="ECO:0007669"/>
    <property type="project" value="UniProtKB-KW"/>
</dbReference>
<name>A0A2C9UIP7_MANES</name>
<sequence length="650" mass="71068">MASPPMSMSAIFNSTAHTPPLARVKQEEQSTPTPPQHYWPPIQLQVKCEPGEPPITALQVPDRQQPPPQEDEPKGPHLFRSIEELANLSAAISEFYRRYQELQCHFDLIQSAIDARSGVRQHGQVIQSETTPASASASPPTPIVTAKQTTETTATGSTPAKSEVLSLCKMMCGKGLRKYLTSHLSNLRKLRDEVPSALKCAPNPAKIVLDCIGRFYLQGIRAYTKNSPMIPGRKASVLVLEFFLQIIDDTIEFDSAVKQEAEQAALAWRKRLIAEGGLGKSSDIDARGLLLLIGSYGIPKSFTNEDVWDLVRLCNSKQIADALRRSRVLVARVSGILERMMNNGMKIEAVDVASTFGIEDKFPPQKLLTSFLQDAKEASKRRRREANNSPYLMKEASEKQLAALKSVVKFLEDRKLDPIKLLPGWQFREVREKLEKEIADLNKTIEDMVTSKRKADENELLNNLNSQETKRPRFTGSPLISSARLGLHEQRTTGHVDGSGLYSASLRTNLLDGGLSGHINNPSVAGSMLYGSDVGFMPEHGLGTVSGGGGIMHGAGVGLAAAYNTPSTSSFTGVNRDMLVDWTGHKMVSDVAYGFIDRSRGQSFVHQHVPGLFGPSPSIVGFAGVSNSPPTNAGNRSPISDLYRFADAVK</sequence>